<protein>
    <submittedName>
        <fullName evidence="1">Uncharacterized protein</fullName>
    </submittedName>
</protein>
<evidence type="ECO:0000313" key="3">
    <source>
        <dbReference type="Proteomes" id="UP000093757"/>
    </source>
</evidence>
<evidence type="ECO:0000313" key="1">
    <source>
        <dbReference type="EMBL" id="OBR99606.1"/>
    </source>
</evidence>
<comment type="caution">
    <text evidence="1">The sequence shown here is derived from an EMBL/GenBank/DDBJ whole genome shotgun (WGS) entry which is preliminary data.</text>
</comment>
<dbReference type="Proteomes" id="UP000193928">
    <property type="component" value="Unassembled WGS sequence"/>
</dbReference>
<dbReference type="RefSeq" id="WP_065135963.1">
    <property type="nucleotide sequence ID" value="NZ_JACKSU010000054.1"/>
</dbReference>
<gene>
    <name evidence="1" type="ORF">A9W98_29085</name>
    <name evidence="2" type="ORF">AWC08_05295</name>
</gene>
<accession>A0A1A6BB67</accession>
<dbReference type="Proteomes" id="UP000093757">
    <property type="component" value="Unassembled WGS sequence"/>
</dbReference>
<reference evidence="2 4" key="1">
    <citation type="submission" date="2016-01" db="EMBL/GenBank/DDBJ databases">
        <title>The new phylogeny of the genus Mycobacterium.</title>
        <authorList>
            <person name="Tarcisio F."/>
            <person name="Conor M."/>
            <person name="Antonella G."/>
            <person name="Elisabetta G."/>
            <person name="Giulia F.S."/>
            <person name="Sara T."/>
            <person name="Anna F."/>
            <person name="Clotilde B."/>
            <person name="Roberto B."/>
            <person name="Veronica D.S."/>
            <person name="Fabio R."/>
            <person name="Monica P."/>
            <person name="Olivier J."/>
            <person name="Enrico T."/>
            <person name="Nicola S."/>
        </authorList>
    </citation>
    <scope>NUCLEOTIDE SEQUENCE [LARGE SCALE GENOMIC DNA]</scope>
    <source>
        <strain evidence="2 4">DSM 44160</strain>
    </source>
</reference>
<sequence length="87" mass="9998">MVGECALLPEFDVLSALDFDTEIPCICRKFCDEADHAADWWITLSCGCRYPFCSKALRMSKLRLRIRPLTCRLCSSHDIVISRVKRT</sequence>
<dbReference type="EMBL" id="MAEM01000433">
    <property type="protein sequence ID" value="OBR99606.1"/>
    <property type="molecule type" value="Genomic_DNA"/>
</dbReference>
<reference evidence="1 3" key="2">
    <citation type="submission" date="2016-06" db="EMBL/GenBank/DDBJ databases">
        <authorList>
            <person name="Kjaerup R.B."/>
            <person name="Dalgaard T.S."/>
            <person name="Juul-Madsen H.R."/>
        </authorList>
    </citation>
    <scope>NUCLEOTIDE SEQUENCE [LARGE SCALE GENOMIC DNA]</scope>
    <source>
        <strain evidence="1 3">1245752.6</strain>
    </source>
</reference>
<dbReference type="OrthoDB" id="4732585at2"/>
<organism evidence="1 3">
    <name type="scientific">Mycobacterium gordonae</name>
    <dbReference type="NCBI Taxonomy" id="1778"/>
    <lineage>
        <taxon>Bacteria</taxon>
        <taxon>Bacillati</taxon>
        <taxon>Actinomycetota</taxon>
        <taxon>Actinomycetes</taxon>
        <taxon>Mycobacteriales</taxon>
        <taxon>Mycobacteriaceae</taxon>
        <taxon>Mycobacterium</taxon>
    </lineage>
</organism>
<dbReference type="AlphaFoldDB" id="A0A1A6BB67"/>
<name>A0A1A6BB67_MYCGO</name>
<keyword evidence="4" id="KW-1185">Reference proteome</keyword>
<proteinExistence type="predicted"/>
<evidence type="ECO:0000313" key="2">
    <source>
        <dbReference type="EMBL" id="ORV70229.1"/>
    </source>
</evidence>
<evidence type="ECO:0000313" key="4">
    <source>
        <dbReference type="Proteomes" id="UP000193928"/>
    </source>
</evidence>
<dbReference type="EMBL" id="LQOY01000227">
    <property type="protein sequence ID" value="ORV70229.1"/>
    <property type="molecule type" value="Genomic_DNA"/>
</dbReference>